<dbReference type="CDD" id="cd15798">
    <property type="entry name" value="PMEI-like_3"/>
    <property type="match status" value="1"/>
</dbReference>
<dbReference type="PROSITE" id="PS00503">
    <property type="entry name" value="PECTINESTERASE_2"/>
    <property type="match status" value="1"/>
</dbReference>
<evidence type="ECO:0000256" key="3">
    <source>
        <dbReference type="ARBA" id="ARBA00006027"/>
    </source>
</evidence>
<evidence type="ECO:0000256" key="5">
    <source>
        <dbReference type="ARBA" id="ARBA00013229"/>
    </source>
</evidence>
<feature type="active site" evidence="12">
    <location>
        <position position="385"/>
    </location>
</feature>
<evidence type="ECO:0000256" key="7">
    <source>
        <dbReference type="ARBA" id="ARBA00022525"/>
    </source>
</evidence>
<name>A0A7J7HAX2_CAMSI</name>
<keyword evidence="10" id="KW-0961">Cell wall biogenesis/degradation</keyword>
<comment type="subcellular location">
    <subcellularLocation>
        <location evidence="1">Secreted</location>
        <location evidence="1">Cell wall</location>
    </subcellularLocation>
</comment>
<dbReference type="SUPFAM" id="SSF101148">
    <property type="entry name" value="Plant invertase/pectin methylesterase inhibitor"/>
    <property type="match status" value="1"/>
</dbReference>
<gene>
    <name evidence="15" type="ORF">HYC85_011394</name>
</gene>
<comment type="similarity">
    <text evidence="3">In the N-terminal section; belongs to the PMEI family.</text>
</comment>
<keyword evidence="7" id="KW-0964">Secreted</keyword>
<dbReference type="PANTHER" id="PTHR31707">
    <property type="entry name" value="PECTINESTERASE"/>
    <property type="match status" value="1"/>
</dbReference>
<evidence type="ECO:0000256" key="8">
    <source>
        <dbReference type="ARBA" id="ARBA00022801"/>
    </source>
</evidence>
<dbReference type="EMBL" id="JACBKZ010000005">
    <property type="protein sequence ID" value="KAF5949401.1"/>
    <property type="molecule type" value="Genomic_DNA"/>
</dbReference>
<dbReference type="GO" id="GO:0042545">
    <property type="term" value="P:cell wall modification"/>
    <property type="evidence" value="ECO:0007669"/>
    <property type="project" value="UniProtKB-UniRule"/>
</dbReference>
<evidence type="ECO:0000256" key="1">
    <source>
        <dbReference type="ARBA" id="ARBA00004191"/>
    </source>
</evidence>
<reference evidence="15 16" key="2">
    <citation type="submission" date="2020-07" db="EMBL/GenBank/DDBJ databases">
        <title>Genome assembly of wild tea tree DASZ reveals pedigree and selection history of tea varieties.</title>
        <authorList>
            <person name="Zhang W."/>
        </authorList>
    </citation>
    <scope>NUCLEOTIDE SEQUENCE [LARGE SCALE GENOMIC DNA]</scope>
    <source>
        <strain evidence="16">cv. G240</strain>
        <tissue evidence="15">Leaf</tissue>
    </source>
</reference>
<dbReference type="InterPro" id="IPR033131">
    <property type="entry name" value="Pectinesterase_Asp_AS"/>
</dbReference>
<evidence type="ECO:0000256" key="11">
    <source>
        <dbReference type="ARBA" id="ARBA00047928"/>
    </source>
</evidence>
<dbReference type="Proteomes" id="UP000593564">
    <property type="component" value="Unassembled WGS sequence"/>
</dbReference>
<evidence type="ECO:0000256" key="2">
    <source>
        <dbReference type="ARBA" id="ARBA00005184"/>
    </source>
</evidence>
<keyword evidence="9 13" id="KW-0063">Aspartyl esterase</keyword>
<dbReference type="Pfam" id="PF01095">
    <property type="entry name" value="Pectinesterase"/>
    <property type="match status" value="1"/>
</dbReference>
<comment type="caution">
    <text evidence="15">The sequence shown here is derived from an EMBL/GenBank/DDBJ whole genome shotgun (WGS) entry which is preliminary data.</text>
</comment>
<accession>A0A7J7HAX2</accession>
<keyword evidence="13" id="KW-0732">Signal</keyword>
<dbReference type="EC" id="3.1.1.11" evidence="5 13"/>
<dbReference type="SUPFAM" id="SSF51126">
    <property type="entry name" value="Pectin lyase-like"/>
    <property type="match status" value="1"/>
</dbReference>
<evidence type="ECO:0000256" key="13">
    <source>
        <dbReference type="RuleBase" id="RU000589"/>
    </source>
</evidence>
<protein>
    <recommendedName>
        <fullName evidence="5 13">Pectinesterase</fullName>
        <ecNumber evidence="5 13">3.1.1.11</ecNumber>
    </recommendedName>
</protein>
<dbReference type="InterPro" id="IPR000070">
    <property type="entry name" value="Pectinesterase_cat"/>
</dbReference>
<dbReference type="Gene3D" id="1.20.140.40">
    <property type="entry name" value="Invertase/pectin methylesterase inhibitor family protein"/>
    <property type="match status" value="1"/>
</dbReference>
<keyword evidence="16" id="KW-1185">Reference proteome</keyword>
<evidence type="ECO:0000256" key="9">
    <source>
        <dbReference type="ARBA" id="ARBA00023085"/>
    </source>
</evidence>
<feature type="domain" description="Pectinesterase inhibitor" evidence="14">
    <location>
        <begin position="42"/>
        <end position="192"/>
    </location>
</feature>
<evidence type="ECO:0000313" key="16">
    <source>
        <dbReference type="Proteomes" id="UP000593564"/>
    </source>
</evidence>
<dbReference type="FunFam" id="2.160.20.10:FF:000029">
    <property type="entry name" value="Pectinesterase 4"/>
    <property type="match status" value="1"/>
</dbReference>
<dbReference type="GO" id="GO:0004857">
    <property type="term" value="F:enzyme inhibitor activity"/>
    <property type="evidence" value="ECO:0007669"/>
    <property type="project" value="InterPro"/>
</dbReference>
<keyword evidence="6" id="KW-0134">Cell wall</keyword>
<feature type="chain" id="PRO_5029931876" description="Pectinesterase" evidence="13">
    <location>
        <begin position="27"/>
        <end position="553"/>
    </location>
</feature>
<comment type="catalytic activity">
    <reaction evidence="11 13">
        <text>[(1-&gt;4)-alpha-D-galacturonosyl methyl ester](n) + n H2O = [(1-&gt;4)-alpha-D-galacturonosyl](n) + n methanol + n H(+)</text>
        <dbReference type="Rhea" id="RHEA:22380"/>
        <dbReference type="Rhea" id="RHEA-COMP:14570"/>
        <dbReference type="Rhea" id="RHEA-COMP:14573"/>
        <dbReference type="ChEBI" id="CHEBI:15377"/>
        <dbReference type="ChEBI" id="CHEBI:15378"/>
        <dbReference type="ChEBI" id="CHEBI:17790"/>
        <dbReference type="ChEBI" id="CHEBI:140522"/>
        <dbReference type="ChEBI" id="CHEBI:140523"/>
        <dbReference type="EC" id="3.1.1.11"/>
    </reaction>
</comment>
<dbReference type="SMART" id="SM00856">
    <property type="entry name" value="PMEI"/>
    <property type="match status" value="1"/>
</dbReference>
<organism evidence="15 16">
    <name type="scientific">Camellia sinensis</name>
    <name type="common">Tea plant</name>
    <name type="synonym">Thea sinensis</name>
    <dbReference type="NCBI Taxonomy" id="4442"/>
    <lineage>
        <taxon>Eukaryota</taxon>
        <taxon>Viridiplantae</taxon>
        <taxon>Streptophyta</taxon>
        <taxon>Embryophyta</taxon>
        <taxon>Tracheophyta</taxon>
        <taxon>Spermatophyta</taxon>
        <taxon>Magnoliopsida</taxon>
        <taxon>eudicotyledons</taxon>
        <taxon>Gunneridae</taxon>
        <taxon>Pentapetalae</taxon>
        <taxon>asterids</taxon>
        <taxon>Ericales</taxon>
        <taxon>Theaceae</taxon>
        <taxon>Camellia</taxon>
    </lineage>
</organism>
<sequence length="553" mass="60958">MASSILNSFLLLSFLLSLLFFSTTWALNSSSFSSTTTTSLDSHLSSIRSVCKSTPYPDVCFDSLKLSISINISPNILSYLLQSLQTALSEAGKLSNLFSQLGPSNIIEKQRGAVQDCKDLHQITVSCLQKSVSRVNSANTQKLADARTFLNAALTNKNTCLEGHDFPSGPLKPTLVNSIITTYKHVRNSLSILSGSNFEPPAALNGHNKRRRLMGMGFPEWGVSGKDRRILQSSGDAYDPSQVLTVATDGSGNFTTVTDAVNFAPNNSDVRIIIQVREGVYEENVEIPNNKPNIVMFGDGSDVEMEMEMFGDGQQKRAVSGDGFLASDITFENRAGPKKYQAVALRINADLAAMYKCTIIGYQDTLYVHSFRQFHRECDIYGTIDFIFGNAAVAFQASNIVSRKPMPGQFTVITAQSRDIPDKNTGISIQNCSIVAAEDLYNMNNSGSSKIKSYLGRPWKVYAQMVYIESYIHEFIDLAGWTEWPSSDPQGGLDSLYNGEYENSGPGSGTENRVSWAGYHVMDYYDAYNFTVSEFITGDEWLDSTSFPYDDGF</sequence>
<evidence type="ECO:0000313" key="15">
    <source>
        <dbReference type="EMBL" id="KAF5949401.1"/>
    </source>
</evidence>
<dbReference type="Gene3D" id="2.160.20.10">
    <property type="entry name" value="Single-stranded right-handed beta-helix, Pectin lyase-like"/>
    <property type="match status" value="1"/>
</dbReference>
<dbReference type="InterPro" id="IPR006501">
    <property type="entry name" value="Pectinesterase_inhib_dom"/>
</dbReference>
<dbReference type="Pfam" id="PF04043">
    <property type="entry name" value="PMEI"/>
    <property type="match status" value="1"/>
</dbReference>
<evidence type="ECO:0000256" key="6">
    <source>
        <dbReference type="ARBA" id="ARBA00022512"/>
    </source>
</evidence>
<dbReference type="InterPro" id="IPR012334">
    <property type="entry name" value="Pectin_lyas_fold"/>
</dbReference>
<keyword evidence="8 13" id="KW-0378">Hydrolase</keyword>
<evidence type="ECO:0000256" key="12">
    <source>
        <dbReference type="PROSITE-ProRule" id="PRU10040"/>
    </source>
</evidence>
<dbReference type="FunFam" id="1.20.140.40:FF:000022">
    <property type="entry name" value="Pectinesterase"/>
    <property type="match status" value="1"/>
</dbReference>
<dbReference type="InterPro" id="IPR035513">
    <property type="entry name" value="Invertase/methylesterase_inhib"/>
</dbReference>
<dbReference type="GO" id="GO:0045490">
    <property type="term" value="P:pectin catabolic process"/>
    <property type="evidence" value="ECO:0007669"/>
    <property type="project" value="UniProtKB-UniRule"/>
</dbReference>
<evidence type="ECO:0000256" key="4">
    <source>
        <dbReference type="ARBA" id="ARBA00007786"/>
    </source>
</evidence>
<evidence type="ECO:0000259" key="14">
    <source>
        <dbReference type="SMART" id="SM00856"/>
    </source>
</evidence>
<feature type="signal peptide" evidence="13">
    <location>
        <begin position="1"/>
        <end position="26"/>
    </location>
</feature>
<evidence type="ECO:0000256" key="10">
    <source>
        <dbReference type="ARBA" id="ARBA00023316"/>
    </source>
</evidence>
<comment type="similarity">
    <text evidence="4">In the C-terminal section; belongs to the pectinesterase family.</text>
</comment>
<dbReference type="UniPathway" id="UPA00545">
    <property type="reaction ID" value="UER00823"/>
</dbReference>
<proteinExistence type="inferred from homology"/>
<dbReference type="InterPro" id="IPR011050">
    <property type="entry name" value="Pectin_lyase_fold/virulence"/>
</dbReference>
<comment type="pathway">
    <text evidence="2 13">Glycan metabolism; pectin degradation; 2-dehydro-3-deoxy-D-gluconate from pectin: step 1/5.</text>
</comment>
<dbReference type="AlphaFoldDB" id="A0A7J7HAX2"/>
<reference evidence="16" key="1">
    <citation type="journal article" date="2020" name="Nat. Commun.">
        <title>Genome assembly of wild tea tree DASZ reveals pedigree and selection history of tea varieties.</title>
        <authorList>
            <person name="Zhang W."/>
            <person name="Zhang Y."/>
            <person name="Qiu H."/>
            <person name="Guo Y."/>
            <person name="Wan H."/>
            <person name="Zhang X."/>
            <person name="Scossa F."/>
            <person name="Alseekh S."/>
            <person name="Zhang Q."/>
            <person name="Wang P."/>
            <person name="Xu L."/>
            <person name="Schmidt M.H."/>
            <person name="Jia X."/>
            <person name="Li D."/>
            <person name="Zhu A."/>
            <person name="Guo F."/>
            <person name="Chen W."/>
            <person name="Ni D."/>
            <person name="Usadel B."/>
            <person name="Fernie A.R."/>
            <person name="Wen W."/>
        </authorList>
    </citation>
    <scope>NUCLEOTIDE SEQUENCE [LARGE SCALE GENOMIC DNA]</scope>
    <source>
        <strain evidence="16">cv. G240</strain>
    </source>
</reference>
<dbReference type="NCBIfam" id="TIGR01614">
    <property type="entry name" value="PME_inhib"/>
    <property type="match status" value="1"/>
</dbReference>
<dbReference type="GO" id="GO:0030599">
    <property type="term" value="F:pectinesterase activity"/>
    <property type="evidence" value="ECO:0007669"/>
    <property type="project" value="UniProtKB-UniRule"/>
</dbReference>